<evidence type="ECO:0000313" key="2">
    <source>
        <dbReference type="Proteomes" id="UP000868515"/>
    </source>
</evidence>
<sequence length="137" mass="15748">MVRRISSWNDIEPDGVYPESIYGLLDKVEMILGKILKIIDDEKNTSSQDLALILQKKRVLTKRELNDNLIGILVNCPLLKCVQDLENLIKYLRCPGEEIRSMVLSVSRKSYDLIYGALKILENEGVIQTKKTKKDRK</sequence>
<reference evidence="1 2" key="1">
    <citation type="submission" date="2017-03" db="EMBL/GenBank/DDBJ databases">
        <title>Salmonella serotype comparative study.</title>
        <authorList>
            <person name="Liao J."/>
        </authorList>
    </citation>
    <scope>NUCLEOTIDE SEQUENCE [LARGE SCALE GENOMIC DNA]</scope>
    <source>
        <strain evidence="1 2">NY_FSL S10-1448</strain>
    </source>
</reference>
<gene>
    <name evidence="1" type="ORF">R537_21015</name>
</gene>
<evidence type="ECO:0000313" key="1">
    <source>
        <dbReference type="EMBL" id="OSD66110.1"/>
    </source>
</evidence>
<dbReference type="EMBL" id="NBPI01000020">
    <property type="protein sequence ID" value="OSD66110.1"/>
    <property type="molecule type" value="Genomic_DNA"/>
</dbReference>
<comment type="caution">
    <text evidence="1">The sequence shown here is derived from an EMBL/GenBank/DDBJ whole genome shotgun (WGS) entry which is preliminary data.</text>
</comment>
<dbReference type="AlphaFoldDB" id="A0A974KE29"/>
<protein>
    <submittedName>
        <fullName evidence="1">Uncharacterized protein</fullName>
    </submittedName>
</protein>
<organism evidence="1 2">
    <name type="scientific">Salmonella enterica subsp. enterica serovar Rough O:d:1,7</name>
    <dbReference type="NCBI Taxonomy" id="1974323"/>
    <lineage>
        <taxon>Bacteria</taxon>
        <taxon>Pseudomonadati</taxon>
        <taxon>Pseudomonadota</taxon>
        <taxon>Gammaproteobacteria</taxon>
        <taxon>Enterobacterales</taxon>
        <taxon>Enterobacteriaceae</taxon>
        <taxon>Salmonella</taxon>
    </lineage>
</organism>
<dbReference type="Proteomes" id="UP000868515">
    <property type="component" value="Unassembled WGS sequence"/>
</dbReference>
<accession>A0A974KE29</accession>
<proteinExistence type="predicted"/>
<name>A0A974KE29_SALET</name>